<feature type="domain" description="CSC1/OSCA1-like cytosolic" evidence="11">
    <location>
        <begin position="439"/>
        <end position="587"/>
    </location>
</feature>
<feature type="transmembrane region" description="Helical" evidence="8">
    <location>
        <begin position="12"/>
        <end position="36"/>
    </location>
</feature>
<evidence type="ECO:0000313" key="12">
    <source>
        <dbReference type="EMBL" id="CAL5228475.1"/>
    </source>
</evidence>
<gene>
    <name evidence="12" type="primary">g11617</name>
    <name evidence="12" type="ORF">VP750_LOCUS10381</name>
</gene>
<dbReference type="Pfam" id="PF13967">
    <property type="entry name" value="RSN1_TM"/>
    <property type="match status" value="1"/>
</dbReference>
<evidence type="ECO:0000259" key="9">
    <source>
        <dbReference type="Pfam" id="PF02714"/>
    </source>
</evidence>
<feature type="region of interest" description="Disordered" evidence="7">
    <location>
        <begin position="143"/>
        <end position="164"/>
    </location>
</feature>
<dbReference type="Pfam" id="PF02714">
    <property type="entry name" value="RSN1_7TM"/>
    <property type="match status" value="1"/>
</dbReference>
<organism evidence="12 13">
    <name type="scientific">Coccomyxa viridis</name>
    <dbReference type="NCBI Taxonomy" id="1274662"/>
    <lineage>
        <taxon>Eukaryota</taxon>
        <taxon>Viridiplantae</taxon>
        <taxon>Chlorophyta</taxon>
        <taxon>core chlorophytes</taxon>
        <taxon>Trebouxiophyceae</taxon>
        <taxon>Trebouxiophyceae incertae sedis</taxon>
        <taxon>Coccomyxaceae</taxon>
        <taxon>Coccomyxa</taxon>
    </lineage>
</organism>
<dbReference type="Proteomes" id="UP001497392">
    <property type="component" value="Unassembled WGS sequence"/>
</dbReference>
<evidence type="ECO:0000259" key="10">
    <source>
        <dbReference type="Pfam" id="PF13967"/>
    </source>
</evidence>
<evidence type="ECO:0000256" key="3">
    <source>
        <dbReference type="ARBA" id="ARBA00022448"/>
    </source>
</evidence>
<evidence type="ECO:0000256" key="4">
    <source>
        <dbReference type="ARBA" id="ARBA00022692"/>
    </source>
</evidence>
<feature type="transmembrane region" description="Helical" evidence="8">
    <location>
        <begin position="722"/>
        <end position="742"/>
    </location>
</feature>
<evidence type="ECO:0000256" key="7">
    <source>
        <dbReference type="SAM" id="MobiDB-lite"/>
    </source>
</evidence>
<dbReference type="InterPro" id="IPR003864">
    <property type="entry name" value="CSC1/OSCA1-like_7TM"/>
</dbReference>
<comment type="subcellular location">
    <subcellularLocation>
        <location evidence="1">Membrane</location>
        <topology evidence="1">Multi-pass membrane protein</topology>
    </subcellularLocation>
</comment>
<accession>A0ABP1GAY8</accession>
<dbReference type="Pfam" id="PF14703">
    <property type="entry name" value="PHM7_cyt"/>
    <property type="match status" value="1"/>
</dbReference>
<dbReference type="PANTHER" id="PTHR13018:SF5">
    <property type="entry name" value="RE44586P"/>
    <property type="match status" value="1"/>
</dbReference>
<evidence type="ECO:0000259" key="11">
    <source>
        <dbReference type="Pfam" id="PF14703"/>
    </source>
</evidence>
<proteinExistence type="inferred from homology"/>
<keyword evidence="6 8" id="KW-0472">Membrane</keyword>
<dbReference type="InterPro" id="IPR045122">
    <property type="entry name" value="Csc1-like"/>
</dbReference>
<comment type="caution">
    <text evidence="12">The sequence shown here is derived from an EMBL/GenBank/DDBJ whole genome shotgun (WGS) entry which is preliminary data.</text>
</comment>
<feature type="transmembrane region" description="Helical" evidence="8">
    <location>
        <begin position="595"/>
        <end position="620"/>
    </location>
</feature>
<evidence type="ECO:0000256" key="5">
    <source>
        <dbReference type="ARBA" id="ARBA00022989"/>
    </source>
</evidence>
<dbReference type="InterPro" id="IPR027815">
    <property type="entry name" value="CSC1/OSCA1-like_cyt"/>
</dbReference>
<comment type="similarity">
    <text evidence="2">Belongs to the CSC1 (TC 1.A.17) family.</text>
</comment>
<feature type="domain" description="CSC1/OSCA1-like 7TM region" evidence="9">
    <location>
        <begin position="599"/>
        <end position="866"/>
    </location>
</feature>
<feature type="transmembrane region" description="Helical" evidence="8">
    <location>
        <begin position="796"/>
        <end position="821"/>
    </location>
</feature>
<feature type="region of interest" description="Disordered" evidence="7">
    <location>
        <begin position="948"/>
        <end position="1007"/>
    </location>
</feature>
<feature type="compositionally biased region" description="Pro residues" evidence="7">
    <location>
        <begin position="143"/>
        <end position="153"/>
    </location>
</feature>
<dbReference type="InterPro" id="IPR032880">
    <property type="entry name" value="CSC1/OSCA1-like_N"/>
</dbReference>
<feature type="transmembrane region" description="Helical" evidence="8">
    <location>
        <begin position="848"/>
        <end position="869"/>
    </location>
</feature>
<feature type="transmembrane region" description="Helical" evidence="8">
    <location>
        <begin position="210"/>
        <end position="229"/>
    </location>
</feature>
<keyword evidence="5 8" id="KW-1133">Transmembrane helix</keyword>
<feature type="transmembrane region" description="Helical" evidence="8">
    <location>
        <begin position="691"/>
        <end position="710"/>
    </location>
</feature>
<sequence>MAADGRSFGISFGVYCIITVICFIFFGFARSTSLFAKYYSPKRYMRGLQHKPKRLPMSFWGWILPVYRTDEDEMIRVAGFDAATYMRIITFGVELFTILTFLCCAAILPVNLVGKQVAASLSAAGPLKANPYTYWIPPPPPVDPTAPPPPPSSPGVQGINPPDFYDSTPPAPPGLIWWQYKAGVPPLPPPTDINPTWLTMSNVANRSQHLWVHCLMTWIVSAVVYRLLWKYSKNIVGLRLRYLQQNEGTEPRSVLVQDIPGIYYGTMLHRLDAFVLKWLPKKVTEPLKKTVSNVVSVGQKGLQATAGRVTDTLTGRDQEQKVQRKPSETFFEAPEALPARGSIPSVQALDPAIAAARQELANEAENAKLIHAGEPTSSPPIHAEQWKAPKAEEPEFANDPPTLEEAYKSVTDTDPWAKAEGLLQDGLSMQQVVELEYDELFGGEVEAVHVVYDMADLNKLCKEYTKLKDKLADLIDDYTSKKRRHKKIKPQKVNVNGMMYGGWGRENYGTTPTKVDALEFWPARMKELRRLILEEQQKALKKTVPCAFVTFKHHVSQVKAVSSTQHHDTSTWKVSAAPGPQEIIWGNLRWRSWELAVRFVAVWGAFAVLTLFYLIPIIAIQGLINIDQLRKIHVIAVIIDLPVVRSIITAILPGLVLKVFLALLPWLLSIMGRVQGLYSKSSIDFSVISKFYIFQFITVFLGSFIAGSVLNQARALISNPTSILSTLGTAAPLTSIFFLTFIELNALAAVPVGFLRIVGFVLYWLLSRIAATERAKARLWQRQIQKYGPIMPQHTITILLGLVFCVMNPIITPVCLIYFLITTVTEKYNLLYVYTFEYQSGGQLWPQVFGHVITALFVFQLFMVGILGVKQSYTSPVVVPLLFITAIFAMVCRGIFTRPFQVMSLRGAVDLDKHEKAKGLLGEQDSQGKRGEENDYLASNMKFDEQEHEQLMLEAQNMDKVLRGEQAVPEEKEEEDDDGKSGASTPNPPKQRAGAAASSEKAGDNAV</sequence>
<evidence type="ECO:0000313" key="13">
    <source>
        <dbReference type="Proteomes" id="UP001497392"/>
    </source>
</evidence>
<evidence type="ECO:0000256" key="2">
    <source>
        <dbReference type="ARBA" id="ARBA00007779"/>
    </source>
</evidence>
<keyword evidence="4 8" id="KW-0812">Transmembrane</keyword>
<reference evidence="12 13" key="1">
    <citation type="submission" date="2024-06" db="EMBL/GenBank/DDBJ databases">
        <authorList>
            <person name="Kraege A."/>
            <person name="Thomma B."/>
        </authorList>
    </citation>
    <scope>NUCLEOTIDE SEQUENCE [LARGE SCALE GENOMIC DNA]</scope>
</reference>
<evidence type="ECO:0000256" key="1">
    <source>
        <dbReference type="ARBA" id="ARBA00004141"/>
    </source>
</evidence>
<dbReference type="PANTHER" id="PTHR13018">
    <property type="entry name" value="PROBABLE MEMBRANE PROTEIN DUF221-RELATED"/>
    <property type="match status" value="1"/>
</dbReference>
<keyword evidence="3" id="KW-0813">Transport</keyword>
<name>A0ABP1GAY8_9CHLO</name>
<dbReference type="EMBL" id="CAXHTA020000018">
    <property type="protein sequence ID" value="CAL5228475.1"/>
    <property type="molecule type" value="Genomic_DNA"/>
</dbReference>
<protein>
    <submittedName>
        <fullName evidence="12">G11617 protein</fullName>
    </submittedName>
</protein>
<feature type="transmembrane region" description="Helical" evidence="8">
    <location>
        <begin position="748"/>
        <end position="766"/>
    </location>
</feature>
<feature type="domain" description="CSC1/OSCA1-like N-terminal transmembrane" evidence="10">
    <location>
        <begin position="8"/>
        <end position="118"/>
    </location>
</feature>
<evidence type="ECO:0000256" key="8">
    <source>
        <dbReference type="SAM" id="Phobius"/>
    </source>
</evidence>
<evidence type="ECO:0000256" key="6">
    <source>
        <dbReference type="ARBA" id="ARBA00023136"/>
    </source>
</evidence>
<feature type="transmembrane region" description="Helical" evidence="8">
    <location>
        <begin position="876"/>
        <end position="896"/>
    </location>
</feature>
<keyword evidence="13" id="KW-1185">Reference proteome</keyword>
<feature type="transmembrane region" description="Helical" evidence="8">
    <location>
        <begin position="84"/>
        <end position="108"/>
    </location>
</feature>